<comment type="caution">
    <text evidence="1">The sequence shown here is derived from an EMBL/GenBank/DDBJ whole genome shotgun (WGS) entry which is preliminary data.</text>
</comment>
<evidence type="ECO:0008006" key="3">
    <source>
        <dbReference type="Google" id="ProtNLM"/>
    </source>
</evidence>
<protein>
    <recommendedName>
        <fullName evidence="3">Fido domain-containing protein</fullName>
    </recommendedName>
</protein>
<dbReference type="Proteomes" id="UP001308005">
    <property type="component" value="Unassembled WGS sequence"/>
</dbReference>
<accession>A0ABU6D1R4</accession>
<dbReference type="EMBL" id="JAYMYJ010000146">
    <property type="protein sequence ID" value="MEB4593004.1"/>
    <property type="molecule type" value="Genomic_DNA"/>
</dbReference>
<dbReference type="RefSeq" id="WP_324697620.1">
    <property type="nucleotide sequence ID" value="NZ_JAYMYJ010000146.1"/>
</dbReference>
<dbReference type="SUPFAM" id="SSF140931">
    <property type="entry name" value="Fic-like"/>
    <property type="match status" value="1"/>
</dbReference>
<gene>
    <name evidence="1" type="ORF">VSS37_18635</name>
</gene>
<evidence type="ECO:0000313" key="2">
    <source>
        <dbReference type="Proteomes" id="UP001308005"/>
    </source>
</evidence>
<reference evidence="1 2" key="2">
    <citation type="submission" date="2024-01" db="EMBL/GenBank/DDBJ databases">
        <authorList>
            <person name="Xie X."/>
        </authorList>
    </citation>
    <scope>NUCLEOTIDE SEQUENCE [LARGE SCALE GENOMIC DNA]</scope>
    <source>
        <strain evidence="1">SCUT-1</strain>
    </source>
</reference>
<sequence length="234" mass="27327">MHWNIFAQEDASQPSRYRLDLAAIERSLREVQADFEKINARLDSPHDALSDEVVSNMLAGYRCIDEALRLNIDLFMLGNSARILELNILTLCGDDLAKRKQHVAHIQATEQRFYQQKDGFGDLKEWLERNKHEPVWERAAGVYLHILSTPQLFIEGNHRTGVLIVSYLLAREGQPPFVLTKDNARAYFDPSKHAHDRNRHSLPMIWQWPRLQRDIAELLRNQVRQEFLTVDNTY</sequence>
<reference evidence="2" key="1">
    <citation type="submission" date="2023-07" db="EMBL/GenBank/DDBJ databases">
        <title>The carbon used by Thiothrix.</title>
        <authorList>
            <person name="Chen L."/>
        </authorList>
    </citation>
    <scope>NUCLEOTIDE SEQUENCE [LARGE SCALE GENOMIC DNA]</scope>
</reference>
<keyword evidence="2" id="KW-1185">Reference proteome</keyword>
<evidence type="ECO:0000313" key="1">
    <source>
        <dbReference type="EMBL" id="MEB4593004.1"/>
    </source>
</evidence>
<proteinExistence type="predicted"/>
<dbReference type="Gene3D" id="1.10.3290.10">
    <property type="entry name" value="Fido-like domain"/>
    <property type="match status" value="1"/>
</dbReference>
<organism evidence="1 2">
    <name type="scientific">Candidatus Thiothrix phosphatis</name>
    <dbReference type="NCBI Taxonomy" id="3112415"/>
    <lineage>
        <taxon>Bacteria</taxon>
        <taxon>Pseudomonadati</taxon>
        <taxon>Pseudomonadota</taxon>
        <taxon>Gammaproteobacteria</taxon>
        <taxon>Thiotrichales</taxon>
        <taxon>Thiotrichaceae</taxon>
        <taxon>Thiothrix</taxon>
    </lineage>
</organism>
<dbReference type="InterPro" id="IPR036597">
    <property type="entry name" value="Fido-like_dom_sf"/>
</dbReference>
<name>A0ABU6D1R4_9GAMM</name>